<evidence type="ECO:0000313" key="18">
    <source>
        <dbReference type="EMBL" id="KAK4123536.1"/>
    </source>
</evidence>
<comment type="similarity">
    <text evidence="3 11">Belongs to the poly(A) polymerase family.</text>
</comment>
<dbReference type="FunFam" id="1.10.1410.10:FF:000001">
    <property type="entry name" value="Putative poly(A) polymerase gamma"/>
    <property type="match status" value="1"/>
</dbReference>
<dbReference type="Pfam" id="PF04928">
    <property type="entry name" value="PAP_central"/>
    <property type="match status" value="1"/>
</dbReference>
<sequence>MEERVYGITPPISTALPTEQEKRLNNALHQELRAQGTFESPAETEKRKEVLIQLEKITNVFVQRAAQEKEPKNTILIRDAIGRVFTYGSYRLGVYGPGSDMDTLVVAPKYVTVEQYFNIFPKVLVEMAPPGAITDLTPVPEAFVPIIKFEFSGISIDLIFCSIQTLKQLPAEKNWSLADNNLLRGLSENEVRSLNGTRVTDEILNLVPEPATFRLALRAIKLWAQRKAIYANIMGYPGGVAWAMLVARVCQLYPKATSAVIVNKFFNIMLKWPWPLPVLLKEIEYGCPVTRVPVWNPKLSHSDRNHRMPIITPSYPSMCATHNVGRSSMAVIQQELEKGAQVTDEIMIGRRPWKDLFTKHTFFTSGFRYYLTVIASSRTKKAQNAWSGFVESRVRVLVNKLEMHPSIALARPFNKGYDRMHRCKSNAEVEEVVSAGSLAYLYNPPADGEAGSKTEIKTETMSEDGVPVKQENSAGEAEHGMPIKQEHSDDALPAPPPNIKPEPADGADVDVKLEDIPEKKDEPEYMEIYTTNHYIGLQLVDGAKSLDLSREVNDWKAMCMSNDLFKEGLMFLSIQHVKNTALPDDVFEPGETKPRPAKKSLKRVASEEPGSKQQPPAKRQVQGKTPGPQLQRQQQPTSTTAAAAG</sequence>
<reference evidence="18" key="1">
    <citation type="journal article" date="2023" name="Mol. Phylogenet. Evol.">
        <title>Genome-scale phylogeny and comparative genomics of the fungal order Sordariales.</title>
        <authorList>
            <person name="Hensen N."/>
            <person name="Bonometti L."/>
            <person name="Westerberg I."/>
            <person name="Brannstrom I.O."/>
            <person name="Guillou S."/>
            <person name="Cros-Aarteil S."/>
            <person name="Calhoun S."/>
            <person name="Haridas S."/>
            <person name="Kuo A."/>
            <person name="Mondo S."/>
            <person name="Pangilinan J."/>
            <person name="Riley R."/>
            <person name="LaButti K."/>
            <person name="Andreopoulos B."/>
            <person name="Lipzen A."/>
            <person name="Chen C."/>
            <person name="Yan M."/>
            <person name="Daum C."/>
            <person name="Ng V."/>
            <person name="Clum A."/>
            <person name="Steindorff A."/>
            <person name="Ohm R.A."/>
            <person name="Martin F."/>
            <person name="Silar P."/>
            <person name="Natvig D.O."/>
            <person name="Lalanne C."/>
            <person name="Gautier V."/>
            <person name="Ament-Velasquez S.L."/>
            <person name="Kruys A."/>
            <person name="Hutchinson M.I."/>
            <person name="Powell A.J."/>
            <person name="Barry K."/>
            <person name="Miller A.N."/>
            <person name="Grigoriev I.V."/>
            <person name="Debuchy R."/>
            <person name="Gladieux P."/>
            <person name="Hiltunen Thoren M."/>
            <person name="Johannesson H."/>
        </authorList>
    </citation>
    <scope>NUCLEOTIDE SEQUENCE</scope>
    <source>
        <strain evidence="18">CBS 731.68</strain>
    </source>
</reference>
<evidence type="ECO:0000256" key="13">
    <source>
        <dbReference type="PIRSR" id="PIRSR018425-2"/>
    </source>
</evidence>
<dbReference type="GO" id="GO:0031123">
    <property type="term" value="P:RNA 3'-end processing"/>
    <property type="evidence" value="ECO:0007669"/>
    <property type="project" value="InterPro"/>
</dbReference>
<keyword evidence="7 11" id="KW-0547">Nucleotide-binding</keyword>
<feature type="binding site" evidence="12">
    <location>
        <position position="157"/>
    </location>
    <ligand>
        <name>ATP</name>
        <dbReference type="ChEBI" id="CHEBI:30616"/>
    </ligand>
</feature>
<evidence type="ECO:0000256" key="7">
    <source>
        <dbReference type="ARBA" id="ARBA00022741"/>
    </source>
</evidence>
<dbReference type="GO" id="GO:0005524">
    <property type="term" value="F:ATP binding"/>
    <property type="evidence" value="ECO:0007669"/>
    <property type="project" value="UniProtKB-UniRule"/>
</dbReference>
<evidence type="ECO:0000259" key="16">
    <source>
        <dbReference type="Pfam" id="PF04928"/>
    </source>
</evidence>
<dbReference type="InterPro" id="IPR043519">
    <property type="entry name" value="NT_sf"/>
</dbReference>
<keyword evidence="4 11" id="KW-0507">mRNA processing</keyword>
<dbReference type="GeneID" id="87833085"/>
<comment type="catalytic activity">
    <reaction evidence="11">
        <text>RNA(n) + ATP = RNA(n)-3'-adenine ribonucleotide + diphosphate</text>
        <dbReference type="Rhea" id="RHEA:11332"/>
        <dbReference type="Rhea" id="RHEA-COMP:14527"/>
        <dbReference type="Rhea" id="RHEA-COMP:17347"/>
        <dbReference type="ChEBI" id="CHEBI:30616"/>
        <dbReference type="ChEBI" id="CHEBI:33019"/>
        <dbReference type="ChEBI" id="CHEBI:140395"/>
        <dbReference type="ChEBI" id="CHEBI:173115"/>
        <dbReference type="EC" id="2.7.7.19"/>
    </reaction>
</comment>
<dbReference type="GO" id="GO:0003723">
    <property type="term" value="F:RNA binding"/>
    <property type="evidence" value="ECO:0007669"/>
    <property type="project" value="UniProtKB-UniRule"/>
</dbReference>
<dbReference type="PANTHER" id="PTHR10682:SF10">
    <property type="entry name" value="POLYNUCLEOTIDE ADENYLYLTRANSFERASE"/>
    <property type="match status" value="1"/>
</dbReference>
<comment type="function">
    <text evidence="11">Polymerase that creates the 3'-poly(A) tail of mRNA's.</text>
</comment>
<reference evidence="18" key="2">
    <citation type="submission" date="2023-05" db="EMBL/GenBank/DDBJ databases">
        <authorList>
            <consortium name="Lawrence Berkeley National Laboratory"/>
            <person name="Steindorff A."/>
            <person name="Hensen N."/>
            <person name="Bonometti L."/>
            <person name="Westerberg I."/>
            <person name="Brannstrom I.O."/>
            <person name="Guillou S."/>
            <person name="Cros-Aarteil S."/>
            <person name="Calhoun S."/>
            <person name="Haridas S."/>
            <person name="Kuo A."/>
            <person name="Mondo S."/>
            <person name="Pangilinan J."/>
            <person name="Riley R."/>
            <person name="Labutti K."/>
            <person name="Andreopoulos B."/>
            <person name="Lipzen A."/>
            <person name="Chen C."/>
            <person name="Yanf M."/>
            <person name="Daum C."/>
            <person name="Ng V."/>
            <person name="Clum A."/>
            <person name="Ohm R."/>
            <person name="Martin F."/>
            <person name="Silar P."/>
            <person name="Natvig D."/>
            <person name="Lalanne C."/>
            <person name="Gautier V."/>
            <person name="Ament-Velasquez S.L."/>
            <person name="Kruys A."/>
            <person name="Hutchinson M.I."/>
            <person name="Powell A.J."/>
            <person name="Barry K."/>
            <person name="Miller A.N."/>
            <person name="Grigoriev I.V."/>
            <person name="Debuchy R."/>
            <person name="Gladieux P."/>
            <person name="Thoren M.H."/>
            <person name="Johannesson H."/>
        </authorList>
    </citation>
    <scope>NUCLEOTIDE SEQUENCE</scope>
    <source>
        <strain evidence="18">CBS 731.68</strain>
    </source>
</reference>
<dbReference type="SUPFAM" id="SSF81301">
    <property type="entry name" value="Nucleotidyltransferase"/>
    <property type="match status" value="1"/>
</dbReference>
<dbReference type="EMBL" id="MU853228">
    <property type="protein sequence ID" value="KAK4123536.1"/>
    <property type="molecule type" value="Genomic_DNA"/>
</dbReference>
<dbReference type="GO" id="GO:0006397">
    <property type="term" value="P:mRNA processing"/>
    <property type="evidence" value="ECO:0007669"/>
    <property type="project" value="UniProtKB-KW"/>
</dbReference>
<feature type="compositionally biased region" description="Basic and acidic residues" evidence="14">
    <location>
        <begin position="476"/>
        <end position="490"/>
    </location>
</feature>
<dbReference type="InterPro" id="IPR007010">
    <property type="entry name" value="PolA_pol_RNA-bd_dom"/>
</dbReference>
<evidence type="ECO:0000259" key="17">
    <source>
        <dbReference type="Pfam" id="PF20750"/>
    </source>
</evidence>
<feature type="compositionally biased region" description="Low complexity" evidence="14">
    <location>
        <begin position="631"/>
        <end position="645"/>
    </location>
</feature>
<dbReference type="PIRSF" id="PIRSF018425">
    <property type="entry name" value="PolyA_polymerase"/>
    <property type="match status" value="1"/>
</dbReference>
<dbReference type="SUPFAM" id="SSF55003">
    <property type="entry name" value="PAP/Archaeal CCA-adding enzyme, C-terminal domain"/>
    <property type="match status" value="1"/>
</dbReference>
<evidence type="ECO:0000256" key="12">
    <source>
        <dbReference type="PIRSR" id="PIRSR018425-1"/>
    </source>
</evidence>
<dbReference type="CDD" id="cd05402">
    <property type="entry name" value="NT_PAP_TUTase"/>
    <property type="match status" value="1"/>
</dbReference>
<dbReference type="Pfam" id="PF04926">
    <property type="entry name" value="PAP_RNA-bind"/>
    <property type="match status" value="1"/>
</dbReference>
<evidence type="ECO:0000256" key="10">
    <source>
        <dbReference type="ARBA" id="ARBA00023242"/>
    </source>
</evidence>
<keyword evidence="9 13" id="KW-0460">Magnesium</keyword>
<dbReference type="Gene3D" id="3.30.460.10">
    <property type="entry name" value="Beta Polymerase, domain 2"/>
    <property type="match status" value="1"/>
</dbReference>
<dbReference type="InterPro" id="IPR048840">
    <property type="entry name" value="PolA_pol_NTPase"/>
</dbReference>
<evidence type="ECO:0000256" key="1">
    <source>
        <dbReference type="ARBA" id="ARBA00001936"/>
    </source>
</evidence>
<keyword evidence="5 11" id="KW-0808">Transferase</keyword>
<protein>
    <recommendedName>
        <fullName evidence="11">Poly(A) polymerase</fullName>
        <ecNumber evidence="11">2.7.7.19</ecNumber>
    </recommendedName>
</protein>
<evidence type="ECO:0000256" key="5">
    <source>
        <dbReference type="ARBA" id="ARBA00022679"/>
    </source>
</evidence>
<evidence type="ECO:0000256" key="8">
    <source>
        <dbReference type="ARBA" id="ARBA00022840"/>
    </source>
</evidence>
<evidence type="ECO:0000256" key="11">
    <source>
        <dbReference type="PIRNR" id="PIRNR018425"/>
    </source>
</evidence>
<feature type="domain" description="Poly(A) polymerase central" evidence="16">
    <location>
        <begin position="212"/>
        <end position="359"/>
    </location>
</feature>
<evidence type="ECO:0000259" key="15">
    <source>
        <dbReference type="Pfam" id="PF04926"/>
    </source>
</evidence>
<accession>A0AAN6U0H5</accession>
<feature type="region of interest" description="Disordered" evidence="14">
    <location>
        <begin position="584"/>
        <end position="645"/>
    </location>
</feature>
<evidence type="ECO:0000256" key="3">
    <source>
        <dbReference type="ARBA" id="ARBA00010912"/>
    </source>
</evidence>
<comment type="cofactor">
    <cofactor evidence="1">
        <name>Mn(2+)</name>
        <dbReference type="ChEBI" id="CHEBI:29035"/>
    </cofactor>
</comment>
<feature type="binding site" evidence="13">
    <location>
        <position position="102"/>
    </location>
    <ligand>
        <name>Mg(2+)</name>
        <dbReference type="ChEBI" id="CHEBI:18420"/>
        <label>1</label>
        <note>catalytic</note>
    </ligand>
</feature>
<dbReference type="EC" id="2.7.7.19" evidence="11"/>
<dbReference type="GO" id="GO:0046872">
    <property type="term" value="F:metal ion binding"/>
    <property type="evidence" value="ECO:0007669"/>
    <property type="project" value="UniProtKB-KW"/>
</dbReference>
<dbReference type="AlphaFoldDB" id="A0AAN6U0H5"/>
<dbReference type="PANTHER" id="PTHR10682">
    <property type="entry name" value="POLY A POLYMERASE"/>
    <property type="match status" value="1"/>
</dbReference>
<organism evidence="18 19">
    <name type="scientific">Parathielavia appendiculata</name>
    <dbReference type="NCBI Taxonomy" id="2587402"/>
    <lineage>
        <taxon>Eukaryota</taxon>
        <taxon>Fungi</taxon>
        <taxon>Dikarya</taxon>
        <taxon>Ascomycota</taxon>
        <taxon>Pezizomycotina</taxon>
        <taxon>Sordariomycetes</taxon>
        <taxon>Sordariomycetidae</taxon>
        <taxon>Sordariales</taxon>
        <taxon>Chaetomiaceae</taxon>
        <taxon>Parathielavia</taxon>
    </lineage>
</organism>
<dbReference type="InterPro" id="IPR007012">
    <property type="entry name" value="PolA_pol_cen_dom"/>
</dbReference>
<evidence type="ECO:0000256" key="4">
    <source>
        <dbReference type="ARBA" id="ARBA00022664"/>
    </source>
</evidence>
<evidence type="ECO:0000256" key="9">
    <source>
        <dbReference type="ARBA" id="ARBA00022842"/>
    </source>
</evidence>
<keyword evidence="19" id="KW-1185">Reference proteome</keyword>
<feature type="binding site" evidence="12">
    <location>
        <begin position="239"/>
        <end position="240"/>
    </location>
    <ligand>
        <name>ATP</name>
        <dbReference type="ChEBI" id="CHEBI:30616"/>
    </ligand>
</feature>
<feature type="binding site" evidence="12">
    <location>
        <begin position="100"/>
        <end position="102"/>
    </location>
    <ligand>
        <name>ATP</name>
        <dbReference type="ChEBI" id="CHEBI:30616"/>
    </ligand>
</feature>
<evidence type="ECO:0000313" key="19">
    <source>
        <dbReference type="Proteomes" id="UP001302602"/>
    </source>
</evidence>
<keyword evidence="6 13" id="KW-0479">Metal-binding</keyword>
<feature type="binding site" evidence="12">
    <location>
        <position position="221"/>
    </location>
    <ligand>
        <name>ATP</name>
        <dbReference type="ChEBI" id="CHEBI:30616"/>
    </ligand>
</feature>
<gene>
    <name evidence="18" type="ORF">N657DRAFT_680721</name>
</gene>
<feature type="binding site" evidence="13">
    <location>
        <position position="157"/>
    </location>
    <ligand>
        <name>Mg(2+)</name>
        <dbReference type="ChEBI" id="CHEBI:18420"/>
        <label>2</label>
        <note>catalytic</note>
    </ligand>
</feature>
<keyword evidence="8 11" id="KW-0067">ATP-binding</keyword>
<feature type="region of interest" description="Disordered" evidence="14">
    <location>
        <begin position="458"/>
        <end position="510"/>
    </location>
</feature>
<dbReference type="SUPFAM" id="SSF81631">
    <property type="entry name" value="PAP/OAS1 substrate-binding domain"/>
    <property type="match status" value="1"/>
</dbReference>
<dbReference type="InterPro" id="IPR014492">
    <property type="entry name" value="PolyA_polymerase"/>
</dbReference>
<evidence type="ECO:0000256" key="14">
    <source>
        <dbReference type="SAM" id="MobiDB-lite"/>
    </source>
</evidence>
<feature type="domain" description="Poly(A) polymerase nucleotidyltransferase" evidence="17">
    <location>
        <begin position="7"/>
        <end position="207"/>
    </location>
</feature>
<feature type="binding site" evidence="13">
    <location>
        <position position="100"/>
    </location>
    <ligand>
        <name>Mg(2+)</name>
        <dbReference type="ChEBI" id="CHEBI:18420"/>
        <label>2</label>
        <note>catalytic</note>
    </ligand>
</feature>
<comment type="caution">
    <text evidence="18">The sequence shown here is derived from an EMBL/GenBank/DDBJ whole genome shotgun (WGS) entry which is preliminary data.</text>
</comment>
<evidence type="ECO:0000256" key="6">
    <source>
        <dbReference type="ARBA" id="ARBA00022723"/>
    </source>
</evidence>
<feature type="domain" description="Poly(A) polymerase RNA-binding" evidence="15">
    <location>
        <begin position="361"/>
        <end position="595"/>
    </location>
</feature>
<dbReference type="GO" id="GO:1990817">
    <property type="term" value="F:poly(A) RNA polymerase activity"/>
    <property type="evidence" value="ECO:0007669"/>
    <property type="project" value="UniProtKB-UniRule"/>
</dbReference>
<feature type="binding site" evidence="13">
    <location>
        <position position="102"/>
    </location>
    <ligand>
        <name>Mg(2+)</name>
        <dbReference type="ChEBI" id="CHEBI:18420"/>
        <label>2</label>
        <note>catalytic</note>
    </ligand>
</feature>
<evidence type="ECO:0000256" key="2">
    <source>
        <dbReference type="ARBA" id="ARBA00004123"/>
    </source>
</evidence>
<dbReference type="GO" id="GO:0005634">
    <property type="term" value="C:nucleus"/>
    <property type="evidence" value="ECO:0007669"/>
    <property type="project" value="UniProtKB-SubCell"/>
</dbReference>
<name>A0AAN6U0H5_9PEZI</name>
<dbReference type="Proteomes" id="UP001302602">
    <property type="component" value="Unassembled WGS sequence"/>
</dbReference>
<feature type="binding site" evidence="12">
    <location>
        <position position="230"/>
    </location>
    <ligand>
        <name>ATP</name>
        <dbReference type="ChEBI" id="CHEBI:30616"/>
    </ligand>
</feature>
<dbReference type="Gene3D" id="1.10.1410.10">
    <property type="match status" value="1"/>
</dbReference>
<dbReference type="FunFam" id="3.30.460.10:FF:000002">
    <property type="entry name" value="Poly(A) polymerase alpha, putative"/>
    <property type="match status" value="1"/>
</dbReference>
<keyword evidence="10 11" id="KW-0539">Nucleus</keyword>
<dbReference type="Pfam" id="PF20750">
    <property type="entry name" value="PAP_NTPase"/>
    <property type="match status" value="1"/>
</dbReference>
<comment type="subcellular location">
    <subcellularLocation>
        <location evidence="2 11">Nucleus</location>
    </subcellularLocation>
</comment>
<dbReference type="InterPro" id="IPR011068">
    <property type="entry name" value="NuclTrfase_I-like_C"/>
</dbReference>
<dbReference type="Gene3D" id="3.30.70.590">
    <property type="entry name" value="Poly(A) polymerase predicted RNA binding domain"/>
    <property type="match status" value="1"/>
</dbReference>
<proteinExistence type="inferred from homology"/>
<dbReference type="RefSeq" id="XP_062647307.1">
    <property type="nucleotide sequence ID" value="XM_062796317.1"/>
</dbReference>
<feature type="binding site" evidence="13">
    <location>
        <position position="100"/>
    </location>
    <ligand>
        <name>Mg(2+)</name>
        <dbReference type="ChEBI" id="CHEBI:18420"/>
        <label>1</label>
        <note>catalytic</note>
    </ligand>
</feature>
<comment type="cofactor">
    <cofactor evidence="13">
        <name>Mg(2+)</name>
        <dbReference type="ChEBI" id="CHEBI:18420"/>
    </cofactor>
    <text evidence="13">Binds 2 magnesium ions. Also active with manganese.</text>
</comment>